<keyword evidence="3" id="KW-1185">Reference proteome</keyword>
<gene>
    <name evidence="2" type="ORF">FHS76_001352</name>
</gene>
<dbReference type="AlphaFoldDB" id="A0A7W9AVX9"/>
<evidence type="ECO:0000256" key="1">
    <source>
        <dbReference type="SAM" id="MobiDB-lite"/>
    </source>
</evidence>
<feature type="region of interest" description="Disordered" evidence="1">
    <location>
        <begin position="1"/>
        <end position="20"/>
    </location>
</feature>
<dbReference type="EMBL" id="JACIJG010000004">
    <property type="protein sequence ID" value="MBB5701501.1"/>
    <property type="molecule type" value="Genomic_DNA"/>
</dbReference>
<sequence>MPGTTRKPPSSVLAKDTRRLKATNLGVSSGYHPGNRHMAFTTPCVNRHQNEE</sequence>
<proteinExistence type="predicted"/>
<evidence type="ECO:0000313" key="2">
    <source>
        <dbReference type="EMBL" id="MBB5701501.1"/>
    </source>
</evidence>
<evidence type="ECO:0000313" key="3">
    <source>
        <dbReference type="Proteomes" id="UP000555546"/>
    </source>
</evidence>
<reference evidence="2 3" key="1">
    <citation type="submission" date="2020-08" db="EMBL/GenBank/DDBJ databases">
        <title>Genomic Encyclopedia of Type Strains, Phase IV (KMG-IV): sequencing the most valuable type-strain genomes for metagenomic binning, comparative biology and taxonomic classification.</title>
        <authorList>
            <person name="Goeker M."/>
        </authorList>
    </citation>
    <scope>NUCLEOTIDE SEQUENCE [LARGE SCALE GENOMIC DNA]</scope>
    <source>
        <strain evidence="2 3">DSM 26944</strain>
    </source>
</reference>
<accession>A0A7W9AVX9</accession>
<name>A0A7W9AVX9_9HYPH</name>
<protein>
    <submittedName>
        <fullName evidence="2">Uncharacterized protein</fullName>
    </submittedName>
</protein>
<dbReference type="Proteomes" id="UP000555546">
    <property type="component" value="Unassembled WGS sequence"/>
</dbReference>
<feature type="region of interest" description="Disordered" evidence="1">
    <location>
        <begin position="25"/>
        <end position="52"/>
    </location>
</feature>
<comment type="caution">
    <text evidence="2">The sequence shown here is derived from an EMBL/GenBank/DDBJ whole genome shotgun (WGS) entry which is preliminary data.</text>
</comment>
<organism evidence="2 3">
    <name type="scientific">Brucella daejeonensis</name>
    <dbReference type="NCBI Taxonomy" id="659015"/>
    <lineage>
        <taxon>Bacteria</taxon>
        <taxon>Pseudomonadati</taxon>
        <taxon>Pseudomonadota</taxon>
        <taxon>Alphaproteobacteria</taxon>
        <taxon>Hyphomicrobiales</taxon>
        <taxon>Brucellaceae</taxon>
        <taxon>Brucella/Ochrobactrum group</taxon>
        <taxon>Brucella</taxon>
    </lineage>
</organism>